<protein>
    <submittedName>
        <fullName evidence="2">Uncharacterized protein</fullName>
    </submittedName>
</protein>
<accession>A0AAE8N1F4</accession>
<sequence>MRGTQLVRPTAADRRRRNRQDGAHPLDRIGPGEVERTVGGFYDWSRDWDLVLSTNNESRALRDGSSTGDEWRTYAQLYFNDLSDLGSDAVPWNDAARTQRLVADVLPRSDAKKGWLKFTWKFCERSENPRWGARFIIYYKGRGALVGVDGSGPIAGIERPWRFFDTKDCVMAEMDRRTGSGRYKKVMWYNSKHGYGNNVLHEPVEARKSAHNARYADFVRGLLPRFP</sequence>
<feature type="region of interest" description="Disordered" evidence="1">
    <location>
        <begin position="1"/>
        <end position="32"/>
    </location>
</feature>
<comment type="caution">
    <text evidence="2">The sequence shown here is derived from an EMBL/GenBank/DDBJ whole genome shotgun (WGS) entry which is preliminary data.</text>
</comment>
<name>A0AAE8N1F4_9PEZI</name>
<dbReference type="AlphaFoldDB" id="A0AAE8N1F4"/>
<evidence type="ECO:0000313" key="2">
    <source>
        <dbReference type="EMBL" id="SPO03115.1"/>
    </source>
</evidence>
<dbReference type="Proteomes" id="UP001187682">
    <property type="component" value="Unassembled WGS sequence"/>
</dbReference>
<organism evidence="2 3">
    <name type="scientific">Cephalotrichum gorgonifer</name>
    <dbReference type="NCBI Taxonomy" id="2041049"/>
    <lineage>
        <taxon>Eukaryota</taxon>
        <taxon>Fungi</taxon>
        <taxon>Dikarya</taxon>
        <taxon>Ascomycota</taxon>
        <taxon>Pezizomycotina</taxon>
        <taxon>Sordariomycetes</taxon>
        <taxon>Hypocreomycetidae</taxon>
        <taxon>Microascales</taxon>
        <taxon>Microascaceae</taxon>
        <taxon>Cephalotrichum</taxon>
    </lineage>
</organism>
<evidence type="ECO:0000256" key="1">
    <source>
        <dbReference type="SAM" id="MobiDB-lite"/>
    </source>
</evidence>
<gene>
    <name evidence="2" type="ORF">DNG_05797</name>
</gene>
<reference evidence="2" key="1">
    <citation type="submission" date="2018-03" db="EMBL/GenBank/DDBJ databases">
        <authorList>
            <person name="Guldener U."/>
        </authorList>
    </citation>
    <scope>NUCLEOTIDE SEQUENCE</scope>
</reference>
<keyword evidence="3" id="KW-1185">Reference proteome</keyword>
<dbReference type="EMBL" id="ONZQ02000007">
    <property type="protein sequence ID" value="SPO03115.1"/>
    <property type="molecule type" value="Genomic_DNA"/>
</dbReference>
<evidence type="ECO:0000313" key="3">
    <source>
        <dbReference type="Proteomes" id="UP001187682"/>
    </source>
</evidence>
<proteinExistence type="predicted"/>